<organism evidence="1">
    <name type="scientific">Megavirus baoshan</name>
    <dbReference type="NCBI Taxonomy" id="2496520"/>
    <lineage>
        <taxon>Viruses</taxon>
        <taxon>Varidnaviria</taxon>
        <taxon>Bamfordvirae</taxon>
        <taxon>Nucleocytoviricota</taxon>
        <taxon>Megaviricetes</taxon>
        <taxon>Imitervirales</taxon>
        <taxon>Mimiviridae</taxon>
        <taxon>Megamimivirinae</taxon>
        <taxon>Megavirus</taxon>
        <taxon>Megavirus baoshanense</taxon>
    </lineage>
</organism>
<reference evidence="1" key="1">
    <citation type="submission" date="2018-03" db="EMBL/GenBank/DDBJ databases">
        <title>Draft genome sequences of Megaviruse, new member of the family Mimiviridae isolated from water in Shanghai, China.</title>
        <authorList>
            <person name="Xia Y."/>
        </authorList>
    </citation>
    <scope>NUCLEOTIDE SEQUENCE</scope>
    <source>
        <strain evidence="1">SH</strain>
    </source>
</reference>
<sequence>MTSVQKPIPAPKIPPLTTAMVPLVGTIQPILMSAPISRAIR</sequence>
<accession>A0A8K1T0U7</accession>
<name>A0A8K1T0U7_9VIRU</name>
<proteinExistence type="predicted"/>
<gene>
    <name evidence="1" type="ORF">Mb0117</name>
</gene>
<evidence type="ECO:0000313" key="1">
    <source>
        <dbReference type="EMBL" id="UFX99737.1"/>
    </source>
</evidence>
<protein>
    <submittedName>
        <fullName evidence="1">Uncharacterized protein</fullName>
    </submittedName>
</protein>
<dbReference type="EMBL" id="MH046811">
    <property type="protein sequence ID" value="UFX99737.1"/>
    <property type="molecule type" value="Genomic_DNA"/>
</dbReference>